<name>A0A873WEH5_9CAUD</name>
<feature type="region of interest" description="Disordered" evidence="1">
    <location>
        <begin position="1"/>
        <end position="29"/>
    </location>
</feature>
<sequence length="52" mass="5684">MTRRNRPQGRFVGTGQPGADEPAQQGETLRREGPARWFLVADEPACSTNGDV</sequence>
<accession>A0A873WEH5</accession>
<proteinExistence type="predicted"/>
<gene>
    <name evidence="2" type="ORF">CPT_Sentinel_073</name>
</gene>
<evidence type="ECO:0000313" key="3">
    <source>
        <dbReference type="Proteomes" id="UP000663080"/>
    </source>
</evidence>
<organism evidence="2 3">
    <name type="scientific">Streptomyces phage Sentinel</name>
    <dbReference type="NCBI Taxonomy" id="2767584"/>
    <lineage>
        <taxon>Viruses</taxon>
        <taxon>Duplodnaviria</taxon>
        <taxon>Heunggongvirae</taxon>
        <taxon>Uroviricota</taxon>
        <taxon>Caudoviricetes</taxon>
        <taxon>Arquatrovirinae</taxon>
        <taxon>Sentinelvirus</taxon>
        <taxon>Sentinelvirus sentinel</taxon>
    </lineage>
</organism>
<evidence type="ECO:0000256" key="1">
    <source>
        <dbReference type="SAM" id="MobiDB-lite"/>
    </source>
</evidence>
<evidence type="ECO:0000313" key="2">
    <source>
        <dbReference type="EMBL" id="QPB09907.1"/>
    </source>
</evidence>
<keyword evidence="3" id="KW-1185">Reference proteome</keyword>
<reference evidence="2" key="1">
    <citation type="submission" date="2020-07" db="EMBL/GenBank/DDBJ databases">
        <title>Complete genome sequence of Streptomyces phage Sentinel.</title>
        <authorList>
            <person name="Talcott A.F."/>
            <person name="Ramsey J."/>
            <person name="Moreland R."/>
            <person name="Hernandez I."/>
            <person name="Clark J.D."/>
            <person name="Liu M."/>
            <person name="Burrowes B."/>
        </authorList>
    </citation>
    <scope>NUCLEOTIDE SEQUENCE</scope>
</reference>
<dbReference type="Proteomes" id="UP000663080">
    <property type="component" value="Segment"/>
</dbReference>
<protein>
    <submittedName>
        <fullName evidence="2">Uncharacterized protein</fullName>
    </submittedName>
</protein>
<dbReference type="EMBL" id="MT701597">
    <property type="protein sequence ID" value="QPB09907.1"/>
    <property type="molecule type" value="Genomic_DNA"/>
</dbReference>